<dbReference type="OrthoDB" id="4062651at2759"/>
<name>A0A067LWE9_BOTB1</name>
<keyword evidence="3" id="KW-1185">Reference proteome</keyword>
<accession>A0A067LWE9</accession>
<evidence type="ECO:0008006" key="4">
    <source>
        <dbReference type="Google" id="ProtNLM"/>
    </source>
</evidence>
<sequence>MYNISASEPPAPPNWRRPLIGLQRFDTGSREVLYCIRAVVSGKRRTIAIHEVSGDVRNPTEDDLIGNGGFGSVYSSEMKHRGRVALKRLYSTADLPFLVRRFTREMAVCTLCMGTFFLRRNGVNIMICGEIYHYSKL</sequence>
<proteinExistence type="predicted"/>
<dbReference type="GO" id="GO:0005524">
    <property type="term" value="F:ATP binding"/>
    <property type="evidence" value="ECO:0007669"/>
    <property type="project" value="UniProtKB-UniRule"/>
</dbReference>
<gene>
    <name evidence="2" type="ORF">BOTBODRAFT_609567</name>
</gene>
<feature type="binding site" evidence="1">
    <location>
        <position position="87"/>
    </location>
    <ligand>
        <name>ATP</name>
        <dbReference type="ChEBI" id="CHEBI:30616"/>
    </ligand>
</feature>
<evidence type="ECO:0000313" key="2">
    <source>
        <dbReference type="EMBL" id="KDQ07509.1"/>
    </source>
</evidence>
<dbReference type="Gene3D" id="3.30.200.20">
    <property type="entry name" value="Phosphorylase Kinase, domain 1"/>
    <property type="match status" value="1"/>
</dbReference>
<evidence type="ECO:0000313" key="3">
    <source>
        <dbReference type="Proteomes" id="UP000027195"/>
    </source>
</evidence>
<reference evidence="3" key="1">
    <citation type="journal article" date="2014" name="Proc. Natl. Acad. Sci. U.S.A.">
        <title>Extensive sampling of basidiomycete genomes demonstrates inadequacy of the white-rot/brown-rot paradigm for wood decay fungi.</title>
        <authorList>
            <person name="Riley R."/>
            <person name="Salamov A.A."/>
            <person name="Brown D.W."/>
            <person name="Nagy L.G."/>
            <person name="Floudas D."/>
            <person name="Held B.W."/>
            <person name="Levasseur A."/>
            <person name="Lombard V."/>
            <person name="Morin E."/>
            <person name="Otillar R."/>
            <person name="Lindquist E.A."/>
            <person name="Sun H."/>
            <person name="LaButti K.M."/>
            <person name="Schmutz J."/>
            <person name="Jabbour D."/>
            <person name="Luo H."/>
            <person name="Baker S.E."/>
            <person name="Pisabarro A.G."/>
            <person name="Walton J.D."/>
            <person name="Blanchette R.A."/>
            <person name="Henrissat B."/>
            <person name="Martin F."/>
            <person name="Cullen D."/>
            <person name="Hibbett D.S."/>
            <person name="Grigoriev I.V."/>
        </authorList>
    </citation>
    <scope>NUCLEOTIDE SEQUENCE [LARGE SCALE GENOMIC DNA]</scope>
    <source>
        <strain evidence="3">FD-172 SS1</strain>
    </source>
</reference>
<dbReference type="SUPFAM" id="SSF56112">
    <property type="entry name" value="Protein kinase-like (PK-like)"/>
    <property type="match status" value="1"/>
</dbReference>
<dbReference type="InterPro" id="IPR011009">
    <property type="entry name" value="Kinase-like_dom_sf"/>
</dbReference>
<dbReference type="InParanoid" id="A0A067LWE9"/>
<dbReference type="HOGENOM" id="CLU_1864805_0_0_1"/>
<dbReference type="InterPro" id="IPR017441">
    <property type="entry name" value="Protein_kinase_ATP_BS"/>
</dbReference>
<dbReference type="PROSITE" id="PS00107">
    <property type="entry name" value="PROTEIN_KINASE_ATP"/>
    <property type="match status" value="1"/>
</dbReference>
<keyword evidence="1" id="KW-0547">Nucleotide-binding</keyword>
<dbReference type="AlphaFoldDB" id="A0A067LWE9"/>
<dbReference type="EMBL" id="KL198106">
    <property type="protein sequence ID" value="KDQ07509.1"/>
    <property type="molecule type" value="Genomic_DNA"/>
</dbReference>
<dbReference type="Proteomes" id="UP000027195">
    <property type="component" value="Unassembled WGS sequence"/>
</dbReference>
<protein>
    <recommendedName>
        <fullName evidence="4">Protein kinase domain-containing protein</fullName>
    </recommendedName>
</protein>
<keyword evidence="1" id="KW-0067">ATP-binding</keyword>
<evidence type="ECO:0000256" key="1">
    <source>
        <dbReference type="PROSITE-ProRule" id="PRU10141"/>
    </source>
</evidence>
<organism evidence="2 3">
    <name type="scientific">Botryobasidium botryosum (strain FD-172 SS1)</name>
    <dbReference type="NCBI Taxonomy" id="930990"/>
    <lineage>
        <taxon>Eukaryota</taxon>
        <taxon>Fungi</taxon>
        <taxon>Dikarya</taxon>
        <taxon>Basidiomycota</taxon>
        <taxon>Agaricomycotina</taxon>
        <taxon>Agaricomycetes</taxon>
        <taxon>Cantharellales</taxon>
        <taxon>Botryobasidiaceae</taxon>
        <taxon>Botryobasidium</taxon>
    </lineage>
</organism>